<feature type="compositionally biased region" description="Polar residues" evidence="1">
    <location>
        <begin position="48"/>
        <end position="58"/>
    </location>
</feature>
<keyword evidence="3" id="KW-1185">Reference proteome</keyword>
<feature type="compositionally biased region" description="Low complexity" evidence="1">
    <location>
        <begin position="97"/>
        <end position="109"/>
    </location>
</feature>
<organism evidence="2 3">
    <name type="scientific">Rhodocollybia butyracea</name>
    <dbReference type="NCBI Taxonomy" id="206335"/>
    <lineage>
        <taxon>Eukaryota</taxon>
        <taxon>Fungi</taxon>
        <taxon>Dikarya</taxon>
        <taxon>Basidiomycota</taxon>
        <taxon>Agaricomycotina</taxon>
        <taxon>Agaricomycetes</taxon>
        <taxon>Agaricomycetidae</taxon>
        <taxon>Agaricales</taxon>
        <taxon>Marasmiineae</taxon>
        <taxon>Omphalotaceae</taxon>
        <taxon>Rhodocollybia</taxon>
    </lineage>
</organism>
<accession>A0A9P5Q563</accession>
<protein>
    <submittedName>
        <fullName evidence="2">Uncharacterized protein</fullName>
    </submittedName>
</protein>
<dbReference type="Proteomes" id="UP000772434">
    <property type="component" value="Unassembled WGS sequence"/>
</dbReference>
<reference evidence="2" key="1">
    <citation type="submission" date="2020-11" db="EMBL/GenBank/DDBJ databases">
        <authorList>
            <consortium name="DOE Joint Genome Institute"/>
            <person name="Ahrendt S."/>
            <person name="Riley R."/>
            <person name="Andreopoulos W."/>
            <person name="Labutti K."/>
            <person name="Pangilinan J."/>
            <person name="Ruiz-Duenas F.J."/>
            <person name="Barrasa J.M."/>
            <person name="Sanchez-Garcia M."/>
            <person name="Camarero S."/>
            <person name="Miyauchi S."/>
            <person name="Serrano A."/>
            <person name="Linde D."/>
            <person name="Babiker R."/>
            <person name="Drula E."/>
            <person name="Ayuso-Fernandez I."/>
            <person name="Pacheco R."/>
            <person name="Padilla G."/>
            <person name="Ferreira P."/>
            <person name="Barriuso J."/>
            <person name="Kellner H."/>
            <person name="Castanera R."/>
            <person name="Alfaro M."/>
            <person name="Ramirez L."/>
            <person name="Pisabarro A.G."/>
            <person name="Kuo A."/>
            <person name="Tritt A."/>
            <person name="Lipzen A."/>
            <person name="He G."/>
            <person name="Yan M."/>
            <person name="Ng V."/>
            <person name="Cullen D."/>
            <person name="Martin F."/>
            <person name="Rosso M.-N."/>
            <person name="Henrissat B."/>
            <person name="Hibbett D."/>
            <person name="Martinez A.T."/>
            <person name="Grigoriev I.V."/>
        </authorList>
    </citation>
    <scope>NUCLEOTIDE SEQUENCE</scope>
    <source>
        <strain evidence="2">AH 40177</strain>
    </source>
</reference>
<name>A0A9P5Q563_9AGAR</name>
<dbReference type="EMBL" id="JADNRY010000001">
    <property type="protein sequence ID" value="KAF9078659.1"/>
    <property type="molecule type" value="Genomic_DNA"/>
</dbReference>
<evidence type="ECO:0000313" key="3">
    <source>
        <dbReference type="Proteomes" id="UP000772434"/>
    </source>
</evidence>
<feature type="compositionally biased region" description="Low complexity" evidence="1">
    <location>
        <begin position="60"/>
        <end position="72"/>
    </location>
</feature>
<evidence type="ECO:0000313" key="2">
    <source>
        <dbReference type="EMBL" id="KAF9078659.1"/>
    </source>
</evidence>
<dbReference type="AlphaFoldDB" id="A0A9P5Q563"/>
<feature type="compositionally biased region" description="Basic residues" evidence="1">
    <location>
        <begin position="73"/>
        <end position="85"/>
    </location>
</feature>
<gene>
    <name evidence="2" type="ORF">BDP27DRAFT_1309964</name>
</gene>
<feature type="region of interest" description="Disordered" evidence="1">
    <location>
        <begin position="37"/>
        <end position="109"/>
    </location>
</feature>
<comment type="caution">
    <text evidence="2">The sequence shown here is derived from an EMBL/GenBank/DDBJ whole genome shotgun (WGS) entry which is preliminary data.</text>
</comment>
<evidence type="ECO:0000256" key="1">
    <source>
        <dbReference type="SAM" id="MobiDB-lite"/>
    </source>
</evidence>
<sequence>MLPMLFPMTANFFPKHDRDDSSEIGIYAHMKSFIPIISDESRPPTPTQFPSAPRTTLPYSLASSMSSPVSSPKSKRLSLPSRKRVMKWEVPEIPPASSSDRSTGTWTSRGTTFEPVRAHWTSDINPQASFVDFRETEQRILHFERGTQRVEGWGRRLQRRIRNALQKLRSLWT</sequence>
<proteinExistence type="predicted"/>